<organism evidence="5 6">
    <name type="scientific">Luteitalea pratensis</name>
    <dbReference type="NCBI Taxonomy" id="1855912"/>
    <lineage>
        <taxon>Bacteria</taxon>
        <taxon>Pseudomonadati</taxon>
        <taxon>Acidobacteriota</taxon>
        <taxon>Vicinamibacteria</taxon>
        <taxon>Vicinamibacterales</taxon>
        <taxon>Vicinamibacteraceae</taxon>
        <taxon>Luteitalea</taxon>
    </lineage>
</organism>
<keyword evidence="2 5" id="KW-0645">Protease</keyword>
<evidence type="ECO:0000256" key="1">
    <source>
        <dbReference type="ARBA" id="ARBA00022612"/>
    </source>
</evidence>
<reference evidence="6" key="2">
    <citation type="submission" date="2016-04" db="EMBL/GenBank/DDBJ databases">
        <title>First Complete Genome Sequence of a Subdivision 6 Acidobacterium.</title>
        <authorList>
            <person name="Huang S."/>
            <person name="Vieira S."/>
            <person name="Bunk B."/>
            <person name="Riedel T."/>
            <person name="Sproeer C."/>
            <person name="Overmann J."/>
        </authorList>
    </citation>
    <scope>NUCLEOTIDE SEQUENCE [LARGE SCALE GENOMIC DNA]</scope>
    <source>
        <strain evidence="6">DSM 100886 HEG_-6_39</strain>
    </source>
</reference>
<dbReference type="AlphaFoldDB" id="A0A143PRR4"/>
<dbReference type="EMBL" id="CP015136">
    <property type="protein sequence ID" value="AMY11295.1"/>
    <property type="molecule type" value="Genomic_DNA"/>
</dbReference>
<evidence type="ECO:0000256" key="2">
    <source>
        <dbReference type="ARBA" id="ARBA00022670"/>
    </source>
</evidence>
<sequence>MLTGYAVRFNERSEPMHGANGAEFVEEVIPGALARLRERRDVKALIGHDPTKVIGSTRSGTLTLIPDAIGLRFELQPPNSPTGHDLIESVRRGDLDGVSFGFRTIADKWLPDTRPPVRQLLDVDVFELSIVAWPAYREAGVIIEPRALEYAAELVTCESRQLRARELDALTVRLRAIR</sequence>
<keyword evidence="1" id="KW-1188">Viral release from host cell</keyword>
<dbReference type="GO" id="GO:0006508">
    <property type="term" value="P:proteolysis"/>
    <property type="evidence" value="ECO:0007669"/>
    <property type="project" value="UniProtKB-KW"/>
</dbReference>
<gene>
    <name evidence="5" type="ORF">LuPra_04543</name>
</gene>
<evidence type="ECO:0000259" key="4">
    <source>
        <dbReference type="Pfam" id="PF04586"/>
    </source>
</evidence>
<feature type="domain" description="Prohead serine protease" evidence="4">
    <location>
        <begin position="2"/>
        <end position="148"/>
    </location>
</feature>
<dbReference type="Pfam" id="PF04586">
    <property type="entry name" value="Peptidase_S78"/>
    <property type="match status" value="1"/>
</dbReference>
<protein>
    <submittedName>
        <fullName evidence="5">Phage prohead protease, HK97 family</fullName>
    </submittedName>
</protein>
<dbReference type="InterPro" id="IPR054613">
    <property type="entry name" value="Peptidase_S78_dom"/>
</dbReference>
<proteinExistence type="predicted"/>
<keyword evidence="6" id="KW-1185">Reference proteome</keyword>
<reference evidence="5 6" key="1">
    <citation type="journal article" date="2016" name="Genome Announc.">
        <title>First Complete Genome Sequence of a Subdivision 6 Acidobacterium Strain.</title>
        <authorList>
            <person name="Huang S."/>
            <person name="Vieira S."/>
            <person name="Bunk B."/>
            <person name="Riedel T."/>
            <person name="Sproer C."/>
            <person name="Overmann J."/>
        </authorList>
    </citation>
    <scope>NUCLEOTIDE SEQUENCE [LARGE SCALE GENOMIC DNA]</scope>
    <source>
        <strain evidence="6">DSM 100886 HEG_-6_39</strain>
    </source>
</reference>
<dbReference type="STRING" id="1855912.LuPra_04543"/>
<dbReference type="GO" id="GO:0008233">
    <property type="term" value="F:peptidase activity"/>
    <property type="evidence" value="ECO:0007669"/>
    <property type="project" value="UniProtKB-KW"/>
</dbReference>
<keyword evidence="3" id="KW-0378">Hydrolase</keyword>
<evidence type="ECO:0000313" key="5">
    <source>
        <dbReference type="EMBL" id="AMY11295.1"/>
    </source>
</evidence>
<dbReference type="InterPro" id="IPR006433">
    <property type="entry name" value="Prohead_protease"/>
</dbReference>
<evidence type="ECO:0000313" key="6">
    <source>
        <dbReference type="Proteomes" id="UP000076079"/>
    </source>
</evidence>
<dbReference type="Proteomes" id="UP000076079">
    <property type="component" value="Chromosome"/>
</dbReference>
<evidence type="ECO:0000256" key="3">
    <source>
        <dbReference type="ARBA" id="ARBA00022801"/>
    </source>
</evidence>
<dbReference type="NCBIfam" id="TIGR01543">
    <property type="entry name" value="proheadase_HK97"/>
    <property type="match status" value="1"/>
</dbReference>
<name>A0A143PRR4_LUTPR</name>
<accession>A0A143PRR4</accession>
<dbReference type="KEGG" id="abac:LuPra_04543"/>